<sequence length="379" mass="42121">MLPGHQPPNMRFFAPTPAALNGAPQPTYSAPKPSTLPGNPQKIYISGVHNPQPLQHARAWFATGRYLYTGPTAPAVPRSLHPAADNTLIPSHDPHHPPVWDPADVRFRVGFVPKYDELNGVKALLKLEAKRGNRVEELTAAHEDARGALSRRALRNGADPGVGGGASRLQQQRAGNGGYVVVEPMPPVIATQQHQQGFAPERRYCFPQMQTQQPGWSYAGTQIRMVPSYQTRPGYQYQFHNNAASFQQSGTNMDANRHQFQPYHPYQYPQQQQQMQQQVQQPQRQFPPPQNMVPFASYDPQPVYAQPRASHPAQPQARQFAYGLQTQAHRPNVQYQAPRGGATQQTSNNNHTGRAHPGAPLPASVTRAPLPSVYCRFPF</sequence>
<reference evidence="2" key="1">
    <citation type="journal article" date="2020" name="Stud. Mycol.">
        <title>101 Dothideomycetes genomes: a test case for predicting lifestyles and emergence of pathogens.</title>
        <authorList>
            <person name="Haridas S."/>
            <person name="Albert R."/>
            <person name="Binder M."/>
            <person name="Bloem J."/>
            <person name="Labutti K."/>
            <person name="Salamov A."/>
            <person name="Andreopoulos B."/>
            <person name="Baker S."/>
            <person name="Barry K."/>
            <person name="Bills G."/>
            <person name="Bluhm B."/>
            <person name="Cannon C."/>
            <person name="Castanera R."/>
            <person name="Culley D."/>
            <person name="Daum C."/>
            <person name="Ezra D."/>
            <person name="Gonzalez J."/>
            <person name="Henrissat B."/>
            <person name="Kuo A."/>
            <person name="Liang C."/>
            <person name="Lipzen A."/>
            <person name="Lutzoni F."/>
            <person name="Magnuson J."/>
            <person name="Mondo S."/>
            <person name="Nolan M."/>
            <person name="Ohm R."/>
            <person name="Pangilinan J."/>
            <person name="Park H.-J."/>
            <person name="Ramirez L."/>
            <person name="Alfaro M."/>
            <person name="Sun H."/>
            <person name="Tritt A."/>
            <person name="Yoshinaga Y."/>
            <person name="Zwiers L.-H."/>
            <person name="Turgeon B."/>
            <person name="Goodwin S."/>
            <person name="Spatafora J."/>
            <person name="Crous P."/>
            <person name="Grigoriev I."/>
        </authorList>
    </citation>
    <scope>NUCLEOTIDE SEQUENCE</scope>
    <source>
        <strain evidence="2">CBS 121167</strain>
    </source>
</reference>
<keyword evidence="3" id="KW-1185">Reference proteome</keyword>
<accession>A0A6A6BPA4</accession>
<evidence type="ECO:0000256" key="1">
    <source>
        <dbReference type="SAM" id="MobiDB-lite"/>
    </source>
</evidence>
<dbReference type="RefSeq" id="XP_033400807.1">
    <property type="nucleotide sequence ID" value="XM_033542948.1"/>
</dbReference>
<name>A0A6A6BPA4_9PEZI</name>
<gene>
    <name evidence="2" type="ORF">K452DRAFT_306031</name>
</gene>
<dbReference type="Proteomes" id="UP000799438">
    <property type="component" value="Unassembled WGS sequence"/>
</dbReference>
<dbReference type="AlphaFoldDB" id="A0A6A6BPA4"/>
<proteinExistence type="predicted"/>
<evidence type="ECO:0000313" key="3">
    <source>
        <dbReference type="Proteomes" id="UP000799438"/>
    </source>
</evidence>
<feature type="compositionally biased region" description="Polar residues" evidence="1">
    <location>
        <begin position="342"/>
        <end position="352"/>
    </location>
</feature>
<organism evidence="2 3">
    <name type="scientific">Aplosporella prunicola CBS 121167</name>
    <dbReference type="NCBI Taxonomy" id="1176127"/>
    <lineage>
        <taxon>Eukaryota</taxon>
        <taxon>Fungi</taxon>
        <taxon>Dikarya</taxon>
        <taxon>Ascomycota</taxon>
        <taxon>Pezizomycotina</taxon>
        <taxon>Dothideomycetes</taxon>
        <taxon>Dothideomycetes incertae sedis</taxon>
        <taxon>Botryosphaeriales</taxon>
        <taxon>Aplosporellaceae</taxon>
        <taxon>Aplosporella</taxon>
    </lineage>
</organism>
<feature type="region of interest" description="Disordered" evidence="1">
    <location>
        <begin position="1"/>
        <end position="28"/>
    </location>
</feature>
<feature type="region of interest" description="Disordered" evidence="1">
    <location>
        <begin position="337"/>
        <end position="362"/>
    </location>
</feature>
<dbReference type="EMBL" id="ML995478">
    <property type="protein sequence ID" value="KAF2145095.1"/>
    <property type="molecule type" value="Genomic_DNA"/>
</dbReference>
<dbReference type="GeneID" id="54300445"/>
<protein>
    <submittedName>
        <fullName evidence="2">Uncharacterized protein</fullName>
    </submittedName>
</protein>
<evidence type="ECO:0000313" key="2">
    <source>
        <dbReference type="EMBL" id="KAF2145095.1"/>
    </source>
</evidence>